<dbReference type="SUPFAM" id="SSF56219">
    <property type="entry name" value="DNase I-like"/>
    <property type="match status" value="1"/>
</dbReference>
<dbReference type="InterPro" id="IPR005135">
    <property type="entry name" value="Endo/exonuclease/phosphatase"/>
</dbReference>
<keyword evidence="3" id="KW-1185">Reference proteome</keyword>
<dbReference type="AlphaFoldDB" id="A0AAD7YV86"/>
<dbReference type="Pfam" id="PF03372">
    <property type="entry name" value="Exo_endo_phos"/>
    <property type="match status" value="1"/>
</dbReference>
<protein>
    <recommendedName>
        <fullName evidence="1">Endonuclease/exonuclease/phosphatase domain-containing protein</fullName>
    </recommendedName>
</protein>
<dbReference type="PANTHER" id="PTHR23227:SF85">
    <property type="entry name" value="CRANIOFACIAL DEVELOPMENT PROTEIN 2"/>
    <property type="match status" value="1"/>
</dbReference>
<evidence type="ECO:0000313" key="2">
    <source>
        <dbReference type="EMBL" id="KAJ8727784.1"/>
    </source>
</evidence>
<dbReference type="EMBL" id="JARGEI010000008">
    <property type="protein sequence ID" value="KAJ8727784.1"/>
    <property type="molecule type" value="Genomic_DNA"/>
</dbReference>
<comment type="caution">
    <text evidence="2">The sequence shown here is derived from an EMBL/GenBank/DDBJ whole genome shotgun (WGS) entry which is preliminary data.</text>
</comment>
<dbReference type="CDD" id="cd09076">
    <property type="entry name" value="L1-EN"/>
    <property type="match status" value="1"/>
</dbReference>
<proteinExistence type="predicted"/>
<dbReference type="Proteomes" id="UP001231518">
    <property type="component" value="Chromosome 11"/>
</dbReference>
<evidence type="ECO:0000313" key="3">
    <source>
        <dbReference type="Proteomes" id="UP001231518"/>
    </source>
</evidence>
<gene>
    <name evidence="2" type="ORF">PYW07_001903</name>
</gene>
<accession>A0AAD7YV86</accession>
<organism evidence="2 3">
    <name type="scientific">Mythimna separata</name>
    <name type="common">Oriental armyworm</name>
    <name type="synonym">Pseudaletia separata</name>
    <dbReference type="NCBI Taxonomy" id="271217"/>
    <lineage>
        <taxon>Eukaryota</taxon>
        <taxon>Metazoa</taxon>
        <taxon>Ecdysozoa</taxon>
        <taxon>Arthropoda</taxon>
        <taxon>Hexapoda</taxon>
        <taxon>Insecta</taxon>
        <taxon>Pterygota</taxon>
        <taxon>Neoptera</taxon>
        <taxon>Endopterygota</taxon>
        <taxon>Lepidoptera</taxon>
        <taxon>Glossata</taxon>
        <taxon>Ditrysia</taxon>
        <taxon>Noctuoidea</taxon>
        <taxon>Noctuidae</taxon>
        <taxon>Noctuinae</taxon>
        <taxon>Hadenini</taxon>
        <taxon>Mythimna</taxon>
    </lineage>
</organism>
<dbReference type="Gene3D" id="3.60.10.10">
    <property type="entry name" value="Endonuclease/exonuclease/phosphatase"/>
    <property type="match status" value="1"/>
</dbReference>
<name>A0AAD7YV86_MYTSE</name>
<feature type="domain" description="Endonuclease/exonuclease/phosphatase" evidence="1">
    <location>
        <begin position="28"/>
        <end position="263"/>
    </location>
</feature>
<evidence type="ECO:0000259" key="1">
    <source>
        <dbReference type="Pfam" id="PF03372"/>
    </source>
</evidence>
<dbReference type="GO" id="GO:0003824">
    <property type="term" value="F:catalytic activity"/>
    <property type="evidence" value="ECO:0007669"/>
    <property type="project" value="InterPro"/>
</dbReference>
<dbReference type="PANTHER" id="PTHR23227">
    <property type="entry name" value="BUCENTAUR RELATED"/>
    <property type="match status" value="1"/>
</dbReference>
<dbReference type="InterPro" id="IPR027124">
    <property type="entry name" value="Swc5/CFDP1/2"/>
</dbReference>
<reference evidence="2" key="1">
    <citation type="submission" date="2023-03" db="EMBL/GenBank/DDBJ databases">
        <title>Chromosome-level genomes of two armyworms, Mythimna separata and Mythimna loreyi, provide insights into the biosynthesis and reception of sex pheromones.</title>
        <authorList>
            <person name="Zhao H."/>
        </authorList>
    </citation>
    <scope>NUCLEOTIDE SEQUENCE</scope>
    <source>
        <strain evidence="2">BeijingLab</strain>
        <tissue evidence="2">Pupa</tissue>
    </source>
</reference>
<dbReference type="InterPro" id="IPR036691">
    <property type="entry name" value="Endo/exonu/phosph_ase_sf"/>
</dbReference>
<sequence>MAAGDQAPHGNYVTGNIKLQLRHNIRVGTWNVRGLINEGKLHVLDYELERCNTLITGLSETHWKESGHRNLEKHTIFYSGTESSSFAGVAIAVPTPWVGSVLGYNPVNERIITMKLCASPCALNIIQVYAPTGAATEEDIEDFYRKLEECIENIPKREILMIIGDFNAKVGTTAHDTGLRNIVGQYGLGCRNSRGERLIQFAADNNFTVMNTVFKHHLRRLYTWTSPNGACRNQIDYILIRARWRSSITNTHTLPGADIMSDHQLLVCNMRIRLRRPVAKKGSRRMEVIDRDSFVQSLQEKDHCWHENCSTEGNVDYLWKSTVQLIKDAVRESQPNNRSEKRQHWMSWMVY</sequence>